<evidence type="ECO:0000313" key="3">
    <source>
        <dbReference type="Proteomes" id="UP000609346"/>
    </source>
</evidence>
<evidence type="ECO:0000256" key="1">
    <source>
        <dbReference type="SAM" id="MobiDB-lite"/>
    </source>
</evidence>
<dbReference type="EMBL" id="JACXZA010000009">
    <property type="protein sequence ID" value="MBD3922430.1"/>
    <property type="molecule type" value="Genomic_DNA"/>
</dbReference>
<reference evidence="2 3" key="1">
    <citation type="submission" date="2020-09" db="EMBL/GenBank/DDBJ databases">
        <title>Paenibacillus sp. strain PR3 16S rRNA gene Genome sequencing and assembly.</title>
        <authorList>
            <person name="Kim J."/>
        </authorList>
    </citation>
    <scope>NUCLEOTIDE SEQUENCE [LARGE SCALE GENOMIC DNA]</scope>
    <source>
        <strain evidence="2 3">PR3</strain>
    </source>
</reference>
<dbReference type="Pfam" id="PF05488">
    <property type="entry name" value="PAAR_motif"/>
    <property type="match status" value="1"/>
</dbReference>
<sequence>MPPAARMGDATSHGAPLSPGPGSANVLIGGKPAWRVGADFHMCPAATPNPHVGGMVAMGSATVLINGMPAARMGDTIMEAGPPNAIMMGEPTVMIG</sequence>
<accession>A0ABR8N2M7</accession>
<proteinExistence type="predicted"/>
<name>A0ABR8N2M7_9BACL</name>
<dbReference type="CDD" id="cd14741">
    <property type="entry name" value="PAAR_5"/>
    <property type="match status" value="1"/>
</dbReference>
<comment type="caution">
    <text evidence="2">The sequence shown here is derived from an EMBL/GenBank/DDBJ whole genome shotgun (WGS) entry which is preliminary data.</text>
</comment>
<organism evidence="2 3">
    <name type="scientific">Paenibacillus terricola</name>
    <dbReference type="NCBI Taxonomy" id="2763503"/>
    <lineage>
        <taxon>Bacteria</taxon>
        <taxon>Bacillati</taxon>
        <taxon>Bacillota</taxon>
        <taxon>Bacilli</taxon>
        <taxon>Bacillales</taxon>
        <taxon>Paenibacillaceae</taxon>
        <taxon>Paenibacillus</taxon>
    </lineage>
</organism>
<protein>
    <submittedName>
        <fullName evidence="2">PAAR domain-containing protein</fullName>
    </submittedName>
</protein>
<evidence type="ECO:0000313" key="2">
    <source>
        <dbReference type="EMBL" id="MBD3922430.1"/>
    </source>
</evidence>
<dbReference type="InterPro" id="IPR008727">
    <property type="entry name" value="PAAR_motif"/>
</dbReference>
<dbReference type="Proteomes" id="UP000609346">
    <property type="component" value="Unassembled WGS sequence"/>
</dbReference>
<keyword evidence="3" id="KW-1185">Reference proteome</keyword>
<gene>
    <name evidence="2" type="ORF">H8B09_27000</name>
</gene>
<feature type="region of interest" description="Disordered" evidence="1">
    <location>
        <begin position="1"/>
        <end position="24"/>
    </location>
</feature>
<dbReference type="Gene3D" id="2.60.200.60">
    <property type="match status" value="1"/>
</dbReference>